<proteinExistence type="predicted"/>
<reference evidence="2 3" key="1">
    <citation type="submission" date="2023-03" db="EMBL/GenBank/DDBJ databases">
        <authorList>
            <person name="Shen W."/>
            <person name="Cai J."/>
        </authorList>
    </citation>
    <scope>NUCLEOTIDE SEQUENCE [LARGE SCALE GENOMIC DNA]</scope>
    <source>
        <strain evidence="2 3">P72-2</strain>
    </source>
</reference>
<dbReference type="Proteomes" id="UP001256547">
    <property type="component" value="Unassembled WGS sequence"/>
</dbReference>
<dbReference type="Gene3D" id="2.60.120.860">
    <property type="match status" value="1"/>
</dbReference>
<dbReference type="RefSeq" id="WP_311924761.1">
    <property type="nucleotide sequence ID" value="NZ_JARPYR010000015.1"/>
</dbReference>
<keyword evidence="3" id="KW-1185">Reference proteome</keyword>
<feature type="domain" description="Siphovirus-type tail component C-terminal" evidence="1">
    <location>
        <begin position="176"/>
        <end position="260"/>
    </location>
</feature>
<dbReference type="Pfam" id="PF22768">
    <property type="entry name" value="SPP1_Dit"/>
    <property type="match status" value="1"/>
</dbReference>
<dbReference type="NCBIfam" id="TIGR01633">
    <property type="entry name" value="phi3626_gp14_N"/>
    <property type="match status" value="1"/>
</dbReference>
<comment type="caution">
    <text evidence="2">The sequence shown here is derived from an EMBL/GenBank/DDBJ whole genome shotgun (WGS) entry which is preliminary data.</text>
</comment>
<gene>
    <name evidence="2" type="ORF">P7D39_08555</name>
</gene>
<dbReference type="Gene3D" id="2.40.30.200">
    <property type="match status" value="1"/>
</dbReference>
<evidence type="ECO:0000259" key="1">
    <source>
        <dbReference type="Pfam" id="PF22768"/>
    </source>
</evidence>
<evidence type="ECO:0000313" key="2">
    <source>
        <dbReference type="EMBL" id="MDT2597054.1"/>
    </source>
</evidence>
<sequence length="261" mass="30524">MEEWNNQMYHFRDTIAFSEYESWIPSSAMIYDNCLFEQEIDGYQTLYVEGREMLSLEFETEKMTVGEFVLTQRLPARILTVHYKLEDRNPESFQWKFNQLMKLLYRTNDVKIQFNDQRDLTYFGRYESAGSVDGKSNSIISSFTIKCADPRKYTREFSITREVKSDLPYGAIPDSITFEATQDKNVRITNGRETISITNSAIKTGDKVEILIKQGKILVNGENKTRILDLTSDFKNFIIQQNDVIQCDNGIPKIRYRGVWL</sequence>
<evidence type="ECO:0000313" key="3">
    <source>
        <dbReference type="Proteomes" id="UP001256547"/>
    </source>
</evidence>
<organism evidence="2 3">
    <name type="scientific">Enterococcus dongliensis</name>
    <dbReference type="NCBI Taxonomy" id="2559925"/>
    <lineage>
        <taxon>Bacteria</taxon>
        <taxon>Bacillati</taxon>
        <taxon>Bacillota</taxon>
        <taxon>Bacilli</taxon>
        <taxon>Lactobacillales</taxon>
        <taxon>Enterococcaceae</taxon>
        <taxon>Enterococcus</taxon>
    </lineage>
</organism>
<dbReference type="EMBL" id="JARPYR010000015">
    <property type="protein sequence ID" value="MDT2597054.1"/>
    <property type="molecule type" value="Genomic_DNA"/>
</dbReference>
<dbReference type="InterPro" id="IPR054738">
    <property type="entry name" value="Siphovirus-type_tail_C"/>
</dbReference>
<name>A0ABU3EQB4_9ENTE</name>
<protein>
    <submittedName>
        <fullName evidence="2">Phage tail family protein</fullName>
    </submittedName>
</protein>
<dbReference type="InterPro" id="IPR006520">
    <property type="entry name" value="Dit_BPSPP_N"/>
</dbReference>
<accession>A0ABU3EQB4</accession>